<dbReference type="EMBL" id="KN831778">
    <property type="protein sequence ID" value="KIM42236.1"/>
    <property type="molecule type" value="Genomic_DNA"/>
</dbReference>
<keyword evidence="2" id="KW-1185">Reference proteome</keyword>
<proteinExistence type="predicted"/>
<sequence length="91" mass="10093">MASFPMMRLSCRTSAPPPYIEIADAGCPMPPLYMHEAPADFFEDIAPPYTHEIDCAHLGDITEISEGAPPPYTQETNAYHELSVIRRLNAT</sequence>
<evidence type="ECO:0000313" key="1">
    <source>
        <dbReference type="EMBL" id="KIM42236.1"/>
    </source>
</evidence>
<reference evidence="1 2" key="1">
    <citation type="submission" date="2014-04" db="EMBL/GenBank/DDBJ databases">
        <authorList>
            <consortium name="DOE Joint Genome Institute"/>
            <person name="Kuo A."/>
            <person name="Gay G."/>
            <person name="Dore J."/>
            <person name="Kohler A."/>
            <person name="Nagy L.G."/>
            <person name="Floudas D."/>
            <person name="Copeland A."/>
            <person name="Barry K.W."/>
            <person name="Cichocki N."/>
            <person name="Veneault-Fourrey C."/>
            <person name="LaButti K."/>
            <person name="Lindquist E.A."/>
            <person name="Lipzen A."/>
            <person name="Lundell T."/>
            <person name="Morin E."/>
            <person name="Murat C."/>
            <person name="Sun H."/>
            <person name="Tunlid A."/>
            <person name="Henrissat B."/>
            <person name="Grigoriev I.V."/>
            <person name="Hibbett D.S."/>
            <person name="Martin F."/>
            <person name="Nordberg H.P."/>
            <person name="Cantor M.N."/>
            <person name="Hua S.X."/>
        </authorList>
    </citation>
    <scope>NUCLEOTIDE SEQUENCE [LARGE SCALE GENOMIC DNA]</scope>
    <source>
        <strain evidence="2">h7</strain>
    </source>
</reference>
<protein>
    <submittedName>
        <fullName evidence="1">Uncharacterized protein</fullName>
    </submittedName>
</protein>
<organism evidence="1 2">
    <name type="scientific">Hebeloma cylindrosporum</name>
    <dbReference type="NCBI Taxonomy" id="76867"/>
    <lineage>
        <taxon>Eukaryota</taxon>
        <taxon>Fungi</taxon>
        <taxon>Dikarya</taxon>
        <taxon>Basidiomycota</taxon>
        <taxon>Agaricomycotina</taxon>
        <taxon>Agaricomycetes</taxon>
        <taxon>Agaricomycetidae</taxon>
        <taxon>Agaricales</taxon>
        <taxon>Agaricineae</taxon>
        <taxon>Hymenogastraceae</taxon>
        <taxon>Hebeloma</taxon>
    </lineage>
</organism>
<dbReference type="AlphaFoldDB" id="A0A0C3CF52"/>
<dbReference type="Proteomes" id="UP000053424">
    <property type="component" value="Unassembled WGS sequence"/>
</dbReference>
<dbReference type="HOGENOM" id="CLU_2427238_0_0_1"/>
<reference evidence="2" key="2">
    <citation type="submission" date="2015-01" db="EMBL/GenBank/DDBJ databases">
        <title>Evolutionary Origins and Diversification of the Mycorrhizal Mutualists.</title>
        <authorList>
            <consortium name="DOE Joint Genome Institute"/>
            <consortium name="Mycorrhizal Genomics Consortium"/>
            <person name="Kohler A."/>
            <person name="Kuo A."/>
            <person name="Nagy L.G."/>
            <person name="Floudas D."/>
            <person name="Copeland A."/>
            <person name="Barry K.W."/>
            <person name="Cichocki N."/>
            <person name="Veneault-Fourrey C."/>
            <person name="LaButti K."/>
            <person name="Lindquist E.A."/>
            <person name="Lipzen A."/>
            <person name="Lundell T."/>
            <person name="Morin E."/>
            <person name="Murat C."/>
            <person name="Riley R."/>
            <person name="Ohm R."/>
            <person name="Sun H."/>
            <person name="Tunlid A."/>
            <person name="Henrissat B."/>
            <person name="Grigoriev I.V."/>
            <person name="Hibbett D.S."/>
            <person name="Martin F."/>
        </authorList>
    </citation>
    <scope>NUCLEOTIDE SEQUENCE [LARGE SCALE GENOMIC DNA]</scope>
    <source>
        <strain evidence="2">h7</strain>
    </source>
</reference>
<gene>
    <name evidence="1" type="ORF">M413DRAFT_27033</name>
</gene>
<evidence type="ECO:0000313" key="2">
    <source>
        <dbReference type="Proteomes" id="UP000053424"/>
    </source>
</evidence>
<name>A0A0C3CF52_HEBCY</name>
<accession>A0A0C3CF52</accession>